<sequence length="1368" mass="151460">MFVPKAGGRNTRRRQRTSSDDSVKPPKAKRQRSVLRRPDESPSDTNLGRELAKLATPTTPNGDIAPTDQMSELHLSTRVVKQGDVSGNNNEGTVVLVGYFISLRVPSDSQVQTANLLGSKSSTDFYTVDQLPSLPDQIRGLQSGISNSIAFSHLGLRFVDTHPLNAEPLKCFFGPGHDHALALTRSHAIVWPYSAPASSPSPSETFTVSIPESCRDPKGAVPLGVLLSTATGDHPGLLVIIPSTGKVVYWETVSSAASLGLSRQKQNGIQGSTPGMLSGEYATDILNGEPSGIIVTFSSGRVAHITLRDPQGKPSVLVNFLRSTAGTGGGGIFGGLKNVFAGGSWRKEVTAVRAGGSHQRGQRDVIIATSTGLVEIWDTHWNHGNTLKKRYDLKEEILAALPEYHAQPTNDTELKVADFAFSTLQSSDDAVQLSDGSWRLFLVVRSPQWLETRALFVAQVHLSGNESRVMSTHAVDLRHIPASQLETSKPKIFVPKPEETAFILIGQSLVILSLTSVEESPSSQLLLDSNKLPLPFQDTIHLRSGTDHEILGSMSEDQSNDSPCAACVLMLRNFGVIRVTVLPRPGIEQDVDEPQVTAKHKLEQAVFFGTMAKNPLNLSSEGDLNFPPSEMEQASLEICRELLQSETRFIPTTAISLEQNLRLRAKALDDLASLLSRQGNPLSRPARWELLWAAEKIAAQRAMWKVQEACKIKNGEEGPFLSHVIASMHDKFKTPINPQQGETDPVRQWFLRDSYRMEHIIPWIKNAIKLGRSNTSNPARTLSEKILAASELFLAVTETAFRYRDEHVALYGLRGDFLEDGVLSDGYEDLPEFWTSRGVGYSEAGHLLDLELDSCRSWKTPASAADAPDTHVLNQVAKNSYRHLRVIGQMHLERTRWLSAQGDPKLMDESVSIEQAHVEDRKWQLFKLAGIDHLADAVELAESFRDMGALVELIIELQDQKATQHPQPPSDVSTNQTDIDADQLIAKYFDKFGDIWADAYFSRQIAMGYPGTLFTMRKYQSAVTRFLRSNPAYSRLSWINDVIGEDDYDTAATSLEDLAIGSEKDLWSHRVEISLAKLGKLATKERMDSPVVASTLQEDVKRLDDYVEVDGIQDILYSHIQPILQGAIDRKAELELVLDQYGEHIFEDRPSLHEILSDALFTLIERQVVGADGLIDILTLMGPAQLADDTEGELVRSEFHLALQVLDYGRYGQRDPSYLTALRRLIWRRCLIKDDWVARGKAAEGPNGNASNLVADTTLYRSLTACLEGDFVPNINTWTIELTSVPCLEPRNAGLHSLYTPLSPAEALMTDSDSDILVSRFRPEQKSRVASDLQTENDILRQCIEVGKLDFWFQNLRETAEVHISPPE</sequence>
<dbReference type="InterPro" id="IPR037624">
    <property type="entry name" value="Nup133-like"/>
</dbReference>
<organism evidence="11 12">
    <name type="scientific">Penicillium chrysogenum</name>
    <name type="common">Penicillium notatum</name>
    <dbReference type="NCBI Taxonomy" id="5076"/>
    <lineage>
        <taxon>Eukaryota</taxon>
        <taxon>Fungi</taxon>
        <taxon>Dikarya</taxon>
        <taxon>Ascomycota</taxon>
        <taxon>Pezizomycotina</taxon>
        <taxon>Eurotiomycetes</taxon>
        <taxon>Eurotiomycetidae</taxon>
        <taxon>Eurotiales</taxon>
        <taxon>Aspergillaceae</taxon>
        <taxon>Penicillium</taxon>
        <taxon>Penicillium chrysogenum species complex</taxon>
    </lineage>
</organism>
<evidence type="ECO:0000256" key="4">
    <source>
        <dbReference type="ARBA" id="ARBA00022816"/>
    </source>
</evidence>
<comment type="subcellular location">
    <subcellularLocation>
        <location evidence="1">Nucleus envelope</location>
    </subcellularLocation>
</comment>
<dbReference type="SUPFAM" id="SSF117289">
    <property type="entry name" value="Nucleoporin domain"/>
    <property type="match status" value="1"/>
</dbReference>
<dbReference type="InterPro" id="IPR014908">
    <property type="entry name" value="Nucleoporin_Nup133/Nup155_N"/>
</dbReference>
<dbReference type="Gene3D" id="2.130.10.10">
    <property type="entry name" value="YVTN repeat-like/Quinoprotein amine dehydrogenase"/>
    <property type="match status" value="1"/>
</dbReference>
<evidence type="ECO:0000256" key="3">
    <source>
        <dbReference type="ARBA" id="ARBA00022448"/>
    </source>
</evidence>
<evidence type="ECO:0000313" key="11">
    <source>
        <dbReference type="EMBL" id="KAJ5270640.1"/>
    </source>
</evidence>
<evidence type="ECO:0000256" key="5">
    <source>
        <dbReference type="ARBA" id="ARBA00022927"/>
    </source>
</evidence>
<keyword evidence="6" id="KW-0811">Translocation</keyword>
<proteinExistence type="inferred from homology"/>
<feature type="compositionally biased region" description="Basic residues" evidence="8">
    <location>
        <begin position="26"/>
        <end position="35"/>
    </location>
</feature>
<protein>
    <recommendedName>
        <fullName evidence="13">Nucleoporin</fullName>
    </recommendedName>
</protein>
<feature type="region of interest" description="Disordered" evidence="8">
    <location>
        <begin position="1"/>
        <end position="68"/>
    </location>
</feature>
<dbReference type="Pfam" id="PF03177">
    <property type="entry name" value="Nucleoporin_C"/>
    <property type="match status" value="1"/>
</dbReference>
<evidence type="ECO:0008006" key="13">
    <source>
        <dbReference type="Google" id="ProtNLM"/>
    </source>
</evidence>
<evidence type="ECO:0000256" key="1">
    <source>
        <dbReference type="ARBA" id="ARBA00004259"/>
    </source>
</evidence>
<accession>A0ABQ8WKY1</accession>
<evidence type="ECO:0000259" key="10">
    <source>
        <dbReference type="Pfam" id="PF08801"/>
    </source>
</evidence>
<dbReference type="PANTHER" id="PTHR13405">
    <property type="entry name" value="NUCLEAR PORE COMPLEX PROTEIN NUP133"/>
    <property type="match status" value="1"/>
</dbReference>
<comment type="caution">
    <text evidence="11">The sequence shown here is derived from an EMBL/GenBank/DDBJ whole genome shotgun (WGS) entry which is preliminary data.</text>
</comment>
<gene>
    <name evidence="11" type="ORF">N7505_006398</name>
</gene>
<dbReference type="InterPro" id="IPR007187">
    <property type="entry name" value="Nucleoporin_Nup133/Nup155_C"/>
</dbReference>
<evidence type="ECO:0000256" key="6">
    <source>
        <dbReference type="ARBA" id="ARBA00023010"/>
    </source>
</evidence>
<dbReference type="InterPro" id="IPR015943">
    <property type="entry name" value="WD40/YVTN_repeat-like_dom_sf"/>
</dbReference>
<evidence type="ECO:0000256" key="2">
    <source>
        <dbReference type="ARBA" id="ARBA00005569"/>
    </source>
</evidence>
<evidence type="ECO:0000256" key="7">
    <source>
        <dbReference type="ARBA" id="ARBA00023242"/>
    </source>
</evidence>
<reference evidence="11 12" key="1">
    <citation type="journal article" date="2023" name="IMA Fungus">
        <title>Comparative genomic study of the Penicillium genus elucidates a diverse pangenome and 15 lateral gene transfer events.</title>
        <authorList>
            <person name="Petersen C."/>
            <person name="Sorensen T."/>
            <person name="Nielsen M.R."/>
            <person name="Sondergaard T.E."/>
            <person name="Sorensen J.L."/>
            <person name="Fitzpatrick D.A."/>
            <person name="Frisvad J.C."/>
            <person name="Nielsen K.L."/>
        </authorList>
    </citation>
    <scope>NUCLEOTIDE SEQUENCE [LARGE SCALE GENOMIC DNA]</scope>
    <source>
        <strain evidence="11 12">IBT 3361</strain>
    </source>
</reference>
<dbReference type="Pfam" id="PF08801">
    <property type="entry name" value="Nucleoporin_N"/>
    <property type="match status" value="1"/>
</dbReference>
<evidence type="ECO:0000259" key="9">
    <source>
        <dbReference type="Pfam" id="PF03177"/>
    </source>
</evidence>
<dbReference type="EMBL" id="JAPVEB010000003">
    <property type="protein sequence ID" value="KAJ5270640.1"/>
    <property type="molecule type" value="Genomic_DNA"/>
</dbReference>
<keyword evidence="4" id="KW-0509">mRNA transport</keyword>
<dbReference type="Gene3D" id="1.20.58.1380">
    <property type="match status" value="1"/>
</dbReference>
<evidence type="ECO:0000256" key="8">
    <source>
        <dbReference type="SAM" id="MobiDB-lite"/>
    </source>
</evidence>
<evidence type="ECO:0000313" key="12">
    <source>
        <dbReference type="Proteomes" id="UP001220256"/>
    </source>
</evidence>
<keyword evidence="7" id="KW-0539">Nucleus</keyword>
<dbReference type="Proteomes" id="UP001220256">
    <property type="component" value="Unassembled WGS sequence"/>
</dbReference>
<feature type="domain" description="Nucleoporin Nup133/Nup155-like C-terminal" evidence="9">
    <location>
        <begin position="690"/>
        <end position="1355"/>
    </location>
</feature>
<feature type="domain" description="Nucleoporin Nup133/Nup155-like N-terminal" evidence="10">
    <location>
        <begin position="122"/>
        <end position="578"/>
    </location>
</feature>
<dbReference type="PANTHER" id="PTHR13405:SF11">
    <property type="entry name" value="NUCLEAR PORE COMPLEX PROTEIN NUP133"/>
    <property type="match status" value="1"/>
</dbReference>
<keyword evidence="5" id="KW-0653">Protein transport</keyword>
<keyword evidence="3" id="KW-0813">Transport</keyword>
<name>A0ABQ8WKY1_PENCH</name>
<keyword evidence="12" id="KW-1185">Reference proteome</keyword>
<comment type="similarity">
    <text evidence="2">Belongs to the nucleoporin Nup133 family.</text>
</comment>